<dbReference type="PROSITE" id="PS50943">
    <property type="entry name" value="HTH_CROC1"/>
    <property type="match status" value="1"/>
</dbReference>
<dbReference type="EMBL" id="CAJVAX010000012">
    <property type="protein sequence ID" value="CAG7629841.1"/>
    <property type="molecule type" value="Genomic_DNA"/>
</dbReference>
<dbReference type="CDD" id="cd00093">
    <property type="entry name" value="HTH_XRE"/>
    <property type="match status" value="1"/>
</dbReference>
<reference evidence="2" key="1">
    <citation type="submission" date="2021-06" db="EMBL/GenBank/DDBJ databases">
        <authorList>
            <person name="Arsene-Ploetze F."/>
        </authorList>
    </citation>
    <scope>NUCLEOTIDE SEQUENCE</scope>
    <source>
        <strain evidence="2">SBRY1</strain>
    </source>
</reference>
<dbReference type="SUPFAM" id="SSF47413">
    <property type="entry name" value="lambda repressor-like DNA-binding domains"/>
    <property type="match status" value="1"/>
</dbReference>
<sequence length="284" mass="31385">MGSANRDGDKYETVDGSNSKSWLAYFGEELRLARELRQMSVRQLASHTSYSYQQVSNVEAGRRTPSEPFANEVDAALDTGGRFSRILRRVLADALPDWFQGAAREEAQAVRVRTYQSQVVHGLLQTEAYARALLRAGRPRDSTERIEALLAGRLSRQLVLASEAPPFLWAILDEAVLRRPVGGPAVMAEQLEELLKQAQNPNVMIQILPFAAGAHVATDGSFTLWSYQERPDVLYVEGLLSANLVERAVSLESARLSYDLLQAASLPGEHSADLIRDALKGYTT</sequence>
<comment type="caution">
    <text evidence="2">The sequence shown here is derived from an EMBL/GenBank/DDBJ whole genome shotgun (WGS) entry which is preliminary data.</text>
</comment>
<dbReference type="AlphaFoldDB" id="A0A9W4E6C5"/>
<evidence type="ECO:0000259" key="1">
    <source>
        <dbReference type="PROSITE" id="PS50943"/>
    </source>
</evidence>
<gene>
    <name evidence="2" type="ORF">SBRY_20605</name>
</gene>
<keyword evidence="3" id="KW-1185">Reference proteome</keyword>
<accession>A0A9W4E6C5</accession>
<dbReference type="InterPro" id="IPR001387">
    <property type="entry name" value="Cro/C1-type_HTH"/>
</dbReference>
<dbReference type="Gene3D" id="1.10.260.40">
    <property type="entry name" value="lambda repressor-like DNA-binding domains"/>
    <property type="match status" value="1"/>
</dbReference>
<dbReference type="Pfam" id="PF19054">
    <property type="entry name" value="DUF5753"/>
    <property type="match status" value="1"/>
</dbReference>
<organism evidence="2 3">
    <name type="scientific">Actinacidiphila bryophytorum</name>
    <dbReference type="NCBI Taxonomy" id="1436133"/>
    <lineage>
        <taxon>Bacteria</taxon>
        <taxon>Bacillati</taxon>
        <taxon>Actinomycetota</taxon>
        <taxon>Actinomycetes</taxon>
        <taxon>Kitasatosporales</taxon>
        <taxon>Streptomycetaceae</taxon>
        <taxon>Actinacidiphila</taxon>
    </lineage>
</organism>
<evidence type="ECO:0000313" key="3">
    <source>
        <dbReference type="Proteomes" id="UP001153328"/>
    </source>
</evidence>
<name>A0A9W4E6C5_9ACTN</name>
<feature type="domain" description="HTH cro/C1-type" evidence="1">
    <location>
        <begin position="30"/>
        <end position="83"/>
    </location>
</feature>
<dbReference type="GO" id="GO:0003677">
    <property type="term" value="F:DNA binding"/>
    <property type="evidence" value="ECO:0007669"/>
    <property type="project" value="InterPro"/>
</dbReference>
<protein>
    <submittedName>
        <fullName evidence="2">Helix-turn-helix domain-containing protein</fullName>
    </submittedName>
</protein>
<dbReference type="InterPro" id="IPR010982">
    <property type="entry name" value="Lambda_DNA-bd_dom_sf"/>
</dbReference>
<evidence type="ECO:0000313" key="2">
    <source>
        <dbReference type="EMBL" id="CAG7629841.1"/>
    </source>
</evidence>
<proteinExistence type="predicted"/>
<dbReference type="SMART" id="SM00530">
    <property type="entry name" value="HTH_XRE"/>
    <property type="match status" value="1"/>
</dbReference>
<dbReference type="Proteomes" id="UP001153328">
    <property type="component" value="Unassembled WGS sequence"/>
</dbReference>
<dbReference type="RefSeq" id="WP_205042664.1">
    <property type="nucleotide sequence ID" value="NZ_CAJVAX010000012.1"/>
</dbReference>
<dbReference type="InterPro" id="IPR043917">
    <property type="entry name" value="DUF5753"/>
</dbReference>
<dbReference type="Pfam" id="PF13560">
    <property type="entry name" value="HTH_31"/>
    <property type="match status" value="1"/>
</dbReference>